<evidence type="ECO:0000313" key="3">
    <source>
        <dbReference type="Proteomes" id="UP001432075"/>
    </source>
</evidence>
<evidence type="ECO:0000313" key="2">
    <source>
        <dbReference type="EMBL" id="WUO51524.1"/>
    </source>
</evidence>
<feature type="domain" description="Knr4/Smi1-like" evidence="1">
    <location>
        <begin position="18"/>
        <end position="133"/>
    </location>
</feature>
<geneLocation type="plasmid" evidence="2 3">
    <name>unnamed1</name>
</geneLocation>
<dbReference type="Gene3D" id="3.40.1580.10">
    <property type="entry name" value="SMI1/KNR4-like"/>
    <property type="match status" value="1"/>
</dbReference>
<dbReference type="SUPFAM" id="SSF160631">
    <property type="entry name" value="SMI1/KNR4-like"/>
    <property type="match status" value="1"/>
</dbReference>
<proteinExistence type="predicted"/>
<dbReference type="SMART" id="SM00860">
    <property type="entry name" value="SMI1_KNR4"/>
    <property type="match status" value="1"/>
</dbReference>
<gene>
    <name evidence="2" type="ORF">OHU17_37395</name>
</gene>
<dbReference type="RefSeq" id="WP_328777781.1">
    <property type="nucleotide sequence ID" value="NZ_CP108058.1"/>
</dbReference>
<reference evidence="2" key="1">
    <citation type="submission" date="2022-10" db="EMBL/GenBank/DDBJ databases">
        <title>The complete genomes of actinobacterial strains from the NBC collection.</title>
        <authorList>
            <person name="Joergensen T.S."/>
            <person name="Alvarez Arevalo M."/>
            <person name="Sterndorff E.B."/>
            <person name="Faurdal D."/>
            <person name="Vuksanovic O."/>
            <person name="Mourched A.-S."/>
            <person name="Charusanti P."/>
            <person name="Shaw S."/>
            <person name="Blin K."/>
            <person name="Weber T."/>
        </authorList>
    </citation>
    <scope>NUCLEOTIDE SEQUENCE</scope>
    <source>
        <strain evidence="2">NBC_00283</strain>
        <plasmid evidence="2">unnamed1</plasmid>
    </source>
</reference>
<protein>
    <submittedName>
        <fullName evidence="2">SMI1/KNR4 family protein</fullName>
    </submittedName>
</protein>
<dbReference type="InterPro" id="IPR037883">
    <property type="entry name" value="Knr4/Smi1-like_sf"/>
</dbReference>
<dbReference type="InterPro" id="IPR018958">
    <property type="entry name" value="Knr4/Smi1-like_dom"/>
</dbReference>
<keyword evidence="2" id="KW-0614">Plasmid</keyword>
<keyword evidence="3" id="KW-1185">Reference proteome</keyword>
<dbReference type="Pfam" id="PF09346">
    <property type="entry name" value="SMI1_KNR4"/>
    <property type="match status" value="1"/>
</dbReference>
<dbReference type="Proteomes" id="UP001432075">
    <property type="component" value="Plasmid unnamed1"/>
</dbReference>
<organism evidence="2 3">
    <name type="scientific">Streptomyces goshikiensis</name>
    <dbReference type="NCBI Taxonomy" id="1942"/>
    <lineage>
        <taxon>Bacteria</taxon>
        <taxon>Bacillati</taxon>
        <taxon>Actinomycetota</taxon>
        <taxon>Actinomycetes</taxon>
        <taxon>Kitasatosporales</taxon>
        <taxon>Streptomycetaceae</taxon>
        <taxon>Streptomyces</taxon>
    </lineage>
</organism>
<accession>A0ABZ1S082</accession>
<dbReference type="EMBL" id="CP108058">
    <property type="protein sequence ID" value="WUO51524.1"/>
    <property type="molecule type" value="Genomic_DNA"/>
</dbReference>
<evidence type="ECO:0000259" key="1">
    <source>
        <dbReference type="SMART" id="SM00860"/>
    </source>
</evidence>
<name>A0ABZ1S082_9ACTN</name>
<sequence length="143" mass="16196">MWREQILQVMAGAELGVPAADEALAAVESALGQPLPPQLAGLLRECDGVRGRYGLDVVWSAERIAKDNADFRTARDFPQVYMPFEPLMFFGDNGGGDQFAFVRTPQRSEVFVWDHETDSRYLVSYSLDEYIERALRATGDWYR</sequence>